<keyword evidence="2" id="KW-0732">Signal</keyword>
<dbReference type="OrthoDB" id="1287750at2759"/>
<dbReference type="Proteomes" id="UP000634136">
    <property type="component" value="Unassembled WGS sequence"/>
</dbReference>
<gene>
    <name evidence="4" type="ORF">G2W53_027540</name>
</gene>
<accession>A0A834TJG0</accession>
<feature type="region of interest" description="Disordered" evidence="1">
    <location>
        <begin position="194"/>
        <end position="224"/>
    </location>
</feature>
<feature type="signal peptide" evidence="2">
    <location>
        <begin position="1"/>
        <end position="19"/>
    </location>
</feature>
<dbReference type="AlphaFoldDB" id="A0A834TJG0"/>
<evidence type="ECO:0000256" key="1">
    <source>
        <dbReference type="SAM" id="MobiDB-lite"/>
    </source>
</evidence>
<name>A0A834TJG0_9FABA</name>
<dbReference type="PANTHER" id="PTHR46033">
    <property type="entry name" value="PROTEIN MAIN-LIKE 2"/>
    <property type="match status" value="1"/>
</dbReference>
<dbReference type="InterPro" id="IPR019557">
    <property type="entry name" value="AminoTfrase-like_pln_mobile"/>
</dbReference>
<sequence length="310" mass="34872">MPRMSSWSSSLADIMRLLGCFLMPDTSGKLQSLMYLPLLENLDDVKKYNWGSAVLAYLYRSLCHATEYKEVERLEGVVPCIDATAAFVHEHNQRHVVCEPYDPSVCLQELLPDYSREGEEIWKAEVPLIHFNIVEWNQPDQWYRQRRWIDSEWVAICWVSDAISGIRELVMKDGCEDEILAWARKTAASEDEHFLPSCSMGTGDQATTDHDTGADVATGPTTTTDPVDFVARARLDDLLQMALDFGDASFWTPPPPPSQPTQEFSTPQSSASQLGSQPWGEDDDPPEEQLGRGKRARRPRICGTGGHKIP</sequence>
<reference evidence="4" key="1">
    <citation type="submission" date="2020-09" db="EMBL/GenBank/DDBJ databases">
        <title>Genome-Enabled Discovery of Anthraquinone Biosynthesis in Senna tora.</title>
        <authorList>
            <person name="Kang S.-H."/>
            <person name="Pandey R.P."/>
            <person name="Lee C.-M."/>
            <person name="Sim J.-S."/>
            <person name="Jeong J.-T."/>
            <person name="Choi B.-S."/>
            <person name="Jung M."/>
            <person name="Ginzburg D."/>
            <person name="Zhao K."/>
            <person name="Won S.Y."/>
            <person name="Oh T.-J."/>
            <person name="Yu Y."/>
            <person name="Kim N.-H."/>
            <person name="Lee O.R."/>
            <person name="Lee T.-H."/>
            <person name="Bashyal P."/>
            <person name="Kim T.-S."/>
            <person name="Lee W.-H."/>
            <person name="Kawkins C."/>
            <person name="Kim C.-K."/>
            <person name="Kim J.S."/>
            <person name="Ahn B.O."/>
            <person name="Rhee S.Y."/>
            <person name="Sohng J.K."/>
        </authorList>
    </citation>
    <scope>NUCLEOTIDE SEQUENCE</scope>
    <source>
        <tissue evidence="4">Leaf</tissue>
    </source>
</reference>
<protein>
    <submittedName>
        <fullName evidence="4">Serine/threonine-protein phosphatase 7 long form-like protein</fullName>
    </submittedName>
</protein>
<feature type="chain" id="PRO_5032861074" evidence="2">
    <location>
        <begin position="20"/>
        <end position="310"/>
    </location>
</feature>
<dbReference type="PANTHER" id="PTHR46033:SF8">
    <property type="entry name" value="PROTEIN MAINTENANCE OF MERISTEMS-LIKE"/>
    <property type="match status" value="1"/>
</dbReference>
<evidence type="ECO:0000259" key="3">
    <source>
        <dbReference type="Pfam" id="PF10536"/>
    </source>
</evidence>
<organism evidence="4 5">
    <name type="scientific">Senna tora</name>
    <dbReference type="NCBI Taxonomy" id="362788"/>
    <lineage>
        <taxon>Eukaryota</taxon>
        <taxon>Viridiplantae</taxon>
        <taxon>Streptophyta</taxon>
        <taxon>Embryophyta</taxon>
        <taxon>Tracheophyta</taxon>
        <taxon>Spermatophyta</taxon>
        <taxon>Magnoliopsida</taxon>
        <taxon>eudicotyledons</taxon>
        <taxon>Gunneridae</taxon>
        <taxon>Pentapetalae</taxon>
        <taxon>rosids</taxon>
        <taxon>fabids</taxon>
        <taxon>Fabales</taxon>
        <taxon>Fabaceae</taxon>
        <taxon>Caesalpinioideae</taxon>
        <taxon>Cassia clade</taxon>
        <taxon>Senna</taxon>
    </lineage>
</organism>
<feature type="domain" description="Aminotransferase-like plant mobile" evidence="3">
    <location>
        <begin position="14"/>
        <end position="72"/>
    </location>
</feature>
<dbReference type="InterPro" id="IPR044824">
    <property type="entry name" value="MAIN-like"/>
</dbReference>
<evidence type="ECO:0000313" key="5">
    <source>
        <dbReference type="Proteomes" id="UP000634136"/>
    </source>
</evidence>
<dbReference type="EMBL" id="JAAIUW010000008">
    <property type="protein sequence ID" value="KAF7822085.1"/>
    <property type="molecule type" value="Genomic_DNA"/>
</dbReference>
<evidence type="ECO:0000256" key="2">
    <source>
        <dbReference type="SAM" id="SignalP"/>
    </source>
</evidence>
<dbReference type="GO" id="GO:0010073">
    <property type="term" value="P:meristem maintenance"/>
    <property type="evidence" value="ECO:0007669"/>
    <property type="project" value="InterPro"/>
</dbReference>
<evidence type="ECO:0000313" key="4">
    <source>
        <dbReference type="EMBL" id="KAF7822085.1"/>
    </source>
</evidence>
<feature type="region of interest" description="Disordered" evidence="1">
    <location>
        <begin position="246"/>
        <end position="310"/>
    </location>
</feature>
<keyword evidence="5" id="KW-1185">Reference proteome</keyword>
<comment type="caution">
    <text evidence="4">The sequence shown here is derived from an EMBL/GenBank/DDBJ whole genome shotgun (WGS) entry which is preliminary data.</text>
</comment>
<feature type="compositionally biased region" description="Low complexity" evidence="1">
    <location>
        <begin position="260"/>
        <end position="270"/>
    </location>
</feature>
<dbReference type="Pfam" id="PF10536">
    <property type="entry name" value="PMD"/>
    <property type="match status" value="1"/>
</dbReference>
<proteinExistence type="predicted"/>